<sequence>MMSLSLEEFMMWLRDKSAETRNHEGKLDALVNLVTQLVANQKFASIARLCGIYSSNVHHTSKPGRLARSSCELRDSTSYDSKPASLVEESTASVIPMTTILVSVLLRKESGVDEHPEAYAANTYSRPPQSSRAKALDREDDF</sequence>
<accession>A0ABD1MGB2</accession>
<feature type="compositionally biased region" description="Polar residues" evidence="1">
    <location>
        <begin position="122"/>
        <end position="132"/>
    </location>
</feature>
<name>A0ABD1MGB2_9FABA</name>
<evidence type="ECO:0000313" key="3">
    <source>
        <dbReference type="Proteomes" id="UP001603857"/>
    </source>
</evidence>
<proteinExistence type="predicted"/>
<dbReference type="AlphaFoldDB" id="A0ABD1MGB2"/>
<organism evidence="2 3">
    <name type="scientific">Flemingia macrophylla</name>
    <dbReference type="NCBI Taxonomy" id="520843"/>
    <lineage>
        <taxon>Eukaryota</taxon>
        <taxon>Viridiplantae</taxon>
        <taxon>Streptophyta</taxon>
        <taxon>Embryophyta</taxon>
        <taxon>Tracheophyta</taxon>
        <taxon>Spermatophyta</taxon>
        <taxon>Magnoliopsida</taxon>
        <taxon>eudicotyledons</taxon>
        <taxon>Gunneridae</taxon>
        <taxon>Pentapetalae</taxon>
        <taxon>rosids</taxon>
        <taxon>fabids</taxon>
        <taxon>Fabales</taxon>
        <taxon>Fabaceae</taxon>
        <taxon>Papilionoideae</taxon>
        <taxon>50 kb inversion clade</taxon>
        <taxon>NPAAA clade</taxon>
        <taxon>indigoferoid/millettioid clade</taxon>
        <taxon>Phaseoleae</taxon>
        <taxon>Flemingia</taxon>
    </lineage>
</organism>
<feature type="region of interest" description="Disordered" evidence="1">
    <location>
        <begin position="117"/>
        <end position="142"/>
    </location>
</feature>
<evidence type="ECO:0000313" key="2">
    <source>
        <dbReference type="EMBL" id="KAL2334100.1"/>
    </source>
</evidence>
<dbReference type="Proteomes" id="UP001603857">
    <property type="component" value="Unassembled WGS sequence"/>
</dbReference>
<protein>
    <submittedName>
        <fullName evidence="2">Uncharacterized protein</fullName>
    </submittedName>
</protein>
<reference evidence="2 3" key="1">
    <citation type="submission" date="2024-08" db="EMBL/GenBank/DDBJ databases">
        <title>Insights into the chromosomal genome structure of Flemingia macrophylla.</title>
        <authorList>
            <person name="Ding Y."/>
            <person name="Zhao Y."/>
            <person name="Bi W."/>
            <person name="Wu M."/>
            <person name="Zhao G."/>
            <person name="Gong Y."/>
            <person name="Li W."/>
            <person name="Zhang P."/>
        </authorList>
    </citation>
    <scope>NUCLEOTIDE SEQUENCE [LARGE SCALE GENOMIC DNA]</scope>
    <source>
        <strain evidence="2">DYQJB</strain>
        <tissue evidence="2">Leaf</tissue>
    </source>
</reference>
<comment type="caution">
    <text evidence="2">The sequence shown here is derived from an EMBL/GenBank/DDBJ whole genome shotgun (WGS) entry which is preliminary data.</text>
</comment>
<gene>
    <name evidence="2" type="ORF">Fmac_015313</name>
</gene>
<dbReference type="EMBL" id="JBGMDY010000005">
    <property type="protein sequence ID" value="KAL2334100.1"/>
    <property type="molecule type" value="Genomic_DNA"/>
</dbReference>
<keyword evidence="3" id="KW-1185">Reference proteome</keyword>
<evidence type="ECO:0000256" key="1">
    <source>
        <dbReference type="SAM" id="MobiDB-lite"/>
    </source>
</evidence>